<protein>
    <recommendedName>
        <fullName evidence="14">FAD-binding PCMH-type domain-containing protein</fullName>
    </recommendedName>
</protein>
<evidence type="ECO:0000256" key="4">
    <source>
        <dbReference type="ARBA" id="ARBA00022512"/>
    </source>
</evidence>
<dbReference type="GO" id="GO:0071949">
    <property type="term" value="F:FAD binding"/>
    <property type="evidence" value="ECO:0007669"/>
    <property type="project" value="InterPro"/>
</dbReference>
<keyword evidence="5" id="KW-0964">Secreted</keyword>
<dbReference type="EMBL" id="LR031571">
    <property type="protein sequence ID" value="VDC74664.1"/>
    <property type="molecule type" value="Genomic_DNA"/>
</dbReference>
<keyword evidence="9" id="KW-0274">FAD</keyword>
<dbReference type="FunFam" id="3.30.43.10:FF:000004">
    <property type="entry name" value="Berberine bridge enzyme-like 15"/>
    <property type="match status" value="1"/>
</dbReference>
<dbReference type="EnsemblPlants" id="Bra013475.1">
    <property type="protein sequence ID" value="Bra013475.1-P"/>
    <property type="gene ID" value="Bra013475"/>
</dbReference>
<evidence type="ECO:0000256" key="6">
    <source>
        <dbReference type="ARBA" id="ARBA00022630"/>
    </source>
</evidence>
<feature type="domain" description="FAD-binding PCMH-type" evidence="14">
    <location>
        <begin position="80"/>
        <end position="254"/>
    </location>
</feature>
<reference evidence="17" key="4">
    <citation type="submission" date="2023-03" db="UniProtKB">
        <authorList>
            <consortium name="EnsemblPlants"/>
        </authorList>
    </citation>
    <scope>IDENTIFICATION</scope>
    <source>
        <strain evidence="17">cv. Chiifu-401-42</strain>
    </source>
</reference>
<dbReference type="Pfam" id="PF01565">
    <property type="entry name" value="FAD_binding_4"/>
    <property type="match status" value="1"/>
</dbReference>
<evidence type="ECO:0000256" key="3">
    <source>
        <dbReference type="ARBA" id="ARBA00005466"/>
    </source>
</evidence>
<dbReference type="InterPro" id="IPR016167">
    <property type="entry name" value="FAD-bd_PCMH_sub1"/>
</dbReference>
<comment type="cofactor">
    <cofactor evidence="1">
        <name>FAD</name>
        <dbReference type="ChEBI" id="CHEBI:57692"/>
    </cofactor>
</comment>
<dbReference type="OrthoDB" id="407275at2759"/>
<dbReference type="STRING" id="51351.M4DAG5"/>
<keyword evidence="12" id="KW-0325">Glycoprotein</keyword>
<dbReference type="SMR" id="A0A3P5ZGH7"/>
<dbReference type="KEGG" id="brp:103858400"/>
<evidence type="ECO:0000256" key="11">
    <source>
        <dbReference type="ARBA" id="ARBA00023157"/>
    </source>
</evidence>
<sequence length="535" mass="60526">MKLKSFLSSILLSFTTIFLLISLPHSVSANQYNHTGFLQCLSFRLNDSNIVSKVIHTPNDSSFSSVLSLSIQNPRFSTPGTPKPVLILTPVQPSHVQSAVKCARRFGIHIRTRSGGHDYEGLSYATHKPFVILDLTNLRSITIDVDNRSVWVQTGATIGELYYELGKKNNTLAFPAGVCPTVGVGGHFSGGGYGTLLRKHGLAADHVIDARVVDARGRVLERREMGEDFFWAIRGGGGSSFCVVLSWKIGLVDVPSTVTVFNVTEFEEQSALKVIHRWQFVSDKVSDDLFVRVMLQRYKNLVRASFPGLYLGSVKSLLELVNREFPELGLEEKDCKEMSWIESVVWFAELGDVPIDALGKRTRASLAFKAKSDFVQEPIPETSISNMWRRLQEPEAERAQLIFTPFGGKMSEIGEYETPFPHREGNMYEIQYLNYWRGGGGEEKEKYMRWVERVYDEMSEFVARFPRGAYINLRDLDLGMYVGGKRSKYEEGKSWGVKYFKNNFERLVRVKTSVDPFDFFCDEQSIPPFSSVEVM</sequence>
<organism evidence="16">
    <name type="scientific">Brassica campestris</name>
    <name type="common">Field mustard</name>
    <dbReference type="NCBI Taxonomy" id="3711"/>
    <lineage>
        <taxon>Eukaryota</taxon>
        <taxon>Viridiplantae</taxon>
        <taxon>Streptophyta</taxon>
        <taxon>Embryophyta</taxon>
        <taxon>Tracheophyta</taxon>
        <taxon>Spermatophyta</taxon>
        <taxon>Magnoliopsida</taxon>
        <taxon>eudicotyledons</taxon>
        <taxon>Gunneridae</taxon>
        <taxon>Pentapetalae</taxon>
        <taxon>rosids</taxon>
        <taxon>malvids</taxon>
        <taxon>Brassicales</taxon>
        <taxon>Brassicaceae</taxon>
        <taxon>Brassiceae</taxon>
        <taxon>Brassica</taxon>
    </lineage>
</organism>
<dbReference type="OMA" id="DFVQEPM"/>
<comment type="similarity">
    <text evidence="3">Belongs to the oxygen-dependent FAD-linked oxidoreductase family.</text>
</comment>
<feature type="chain" id="PRO_5042364461" description="FAD-binding PCMH-type domain-containing protein" evidence="13">
    <location>
        <begin position="30"/>
        <end position="535"/>
    </location>
</feature>
<dbReference type="InterPro" id="IPR006094">
    <property type="entry name" value="Oxid_FAD_bind_N"/>
</dbReference>
<feature type="signal peptide" evidence="13">
    <location>
        <begin position="1"/>
        <end position="29"/>
    </location>
</feature>
<dbReference type="Gene3D" id="3.40.462.20">
    <property type="match status" value="1"/>
</dbReference>
<keyword evidence="6" id="KW-0285">Flavoprotein</keyword>
<evidence type="ECO:0000256" key="2">
    <source>
        <dbReference type="ARBA" id="ARBA00004191"/>
    </source>
</evidence>
<evidence type="ECO:0000256" key="7">
    <source>
        <dbReference type="ARBA" id="ARBA00022729"/>
    </source>
</evidence>
<evidence type="ECO:0000256" key="1">
    <source>
        <dbReference type="ARBA" id="ARBA00001974"/>
    </source>
</evidence>
<keyword evidence="11" id="KW-1015">Disulfide bond</keyword>
<dbReference type="InterPro" id="IPR036318">
    <property type="entry name" value="FAD-bd_PCMH-like_sf"/>
</dbReference>
<evidence type="ECO:0000313" key="16">
    <source>
        <dbReference type="EMBL" id="VDC74664.1"/>
    </source>
</evidence>
<dbReference type="InterPro" id="IPR016169">
    <property type="entry name" value="FAD-bd_PCMH_sub2"/>
</dbReference>
<dbReference type="Gramene" id="Bra013475.1">
    <property type="protein sequence ID" value="Bra013475.1-P"/>
    <property type="gene ID" value="Bra013475"/>
</dbReference>
<dbReference type="Pfam" id="PF08031">
    <property type="entry name" value="BBE"/>
    <property type="match status" value="1"/>
</dbReference>
<keyword evidence="7 13" id="KW-0732">Signal</keyword>
<dbReference type="InterPro" id="IPR012951">
    <property type="entry name" value="BBE"/>
</dbReference>
<evidence type="ECO:0000313" key="17">
    <source>
        <dbReference type="EnsemblPlants" id="Bra013475.1-P"/>
    </source>
</evidence>
<dbReference type="PROSITE" id="PS51387">
    <property type="entry name" value="FAD_PCMH"/>
    <property type="match status" value="1"/>
</dbReference>
<dbReference type="SUPFAM" id="SSF56176">
    <property type="entry name" value="FAD-binding/transporter-associated domain-like"/>
    <property type="match status" value="1"/>
</dbReference>
<reference evidence="18" key="1">
    <citation type="journal article" date="2011" name="Nat. Genet.">
        <title>The genome of the mesopolyploid crop species Brassica rapa.</title>
        <authorList>
            <consortium name="Brassica rapa Genome Sequencing Project Consortium"/>
            <person name="Wang X."/>
            <person name="Wang H."/>
            <person name="Wang J."/>
            <person name="Sun R."/>
            <person name="Wu J."/>
            <person name="Liu S."/>
            <person name="Bai Y."/>
            <person name="Mun J.H."/>
            <person name="Bancroft I."/>
            <person name="Cheng F."/>
            <person name="Huang S."/>
            <person name="Li X."/>
            <person name="Hua W."/>
            <person name="Wang J."/>
            <person name="Wang X."/>
            <person name="Freeling M."/>
            <person name="Pires J.C."/>
            <person name="Paterson A.H."/>
            <person name="Chalhoub B."/>
            <person name="Wang B."/>
            <person name="Hayward A."/>
            <person name="Sharpe A.G."/>
            <person name="Park B.S."/>
            <person name="Weisshaar B."/>
            <person name="Liu B."/>
            <person name="Li B."/>
            <person name="Liu B."/>
            <person name="Tong C."/>
            <person name="Song C."/>
            <person name="Duran C."/>
            <person name="Peng C."/>
            <person name="Geng C."/>
            <person name="Koh C."/>
            <person name="Lin C."/>
            <person name="Edwards D."/>
            <person name="Mu D."/>
            <person name="Shen D."/>
            <person name="Soumpourou E."/>
            <person name="Li F."/>
            <person name="Fraser F."/>
            <person name="Conant G."/>
            <person name="Lassalle G."/>
            <person name="King G.J."/>
            <person name="Bonnema G."/>
            <person name="Tang H."/>
            <person name="Wang H."/>
            <person name="Belcram H."/>
            <person name="Zhou H."/>
            <person name="Hirakawa H."/>
            <person name="Abe H."/>
            <person name="Guo H."/>
            <person name="Wang H."/>
            <person name="Jin H."/>
            <person name="Parkin I.A."/>
            <person name="Batley J."/>
            <person name="Kim J.S."/>
            <person name="Just J."/>
            <person name="Li J."/>
            <person name="Xu J."/>
            <person name="Deng J."/>
            <person name="Kim J.A."/>
            <person name="Li J."/>
            <person name="Yu J."/>
            <person name="Meng J."/>
            <person name="Wang J."/>
            <person name="Min J."/>
            <person name="Poulain J."/>
            <person name="Wang J."/>
            <person name="Hatakeyama K."/>
            <person name="Wu K."/>
            <person name="Wang L."/>
            <person name="Fang L."/>
            <person name="Trick M."/>
            <person name="Links M.G."/>
            <person name="Zhao M."/>
            <person name="Jin M."/>
            <person name="Ramchiary N."/>
            <person name="Drou N."/>
            <person name="Berkman P.J."/>
            <person name="Cai Q."/>
            <person name="Huang Q."/>
            <person name="Li R."/>
            <person name="Tabata S."/>
            <person name="Cheng S."/>
            <person name="Zhang S."/>
            <person name="Zhang S."/>
            <person name="Huang S."/>
            <person name="Sato S."/>
            <person name="Sun S."/>
            <person name="Kwon S.J."/>
            <person name="Choi S.R."/>
            <person name="Lee T.H."/>
            <person name="Fan W."/>
            <person name="Zhao X."/>
            <person name="Tan X."/>
            <person name="Xu X."/>
            <person name="Wang Y."/>
            <person name="Qiu Y."/>
            <person name="Yin Y."/>
            <person name="Li Y."/>
            <person name="Du Y."/>
            <person name="Liao Y."/>
            <person name="Lim Y."/>
            <person name="Narusaka Y."/>
            <person name="Wang Y."/>
            <person name="Wang Z."/>
            <person name="Li Z."/>
            <person name="Wang Z."/>
            <person name="Xiong Z."/>
            <person name="Zhang Z."/>
        </authorList>
    </citation>
    <scope>NUCLEOTIDE SEQUENCE [LARGE SCALE GENOMIC DNA]</scope>
    <source>
        <strain evidence="18">cv. Chiifu-401-42</strain>
    </source>
</reference>
<evidence type="ECO:0000259" key="14">
    <source>
        <dbReference type="PROSITE" id="PS51387"/>
    </source>
</evidence>
<evidence type="ECO:0000256" key="12">
    <source>
        <dbReference type="ARBA" id="ARBA00023180"/>
    </source>
</evidence>
<accession>A0A3P5ZGH7</accession>
<dbReference type="AlphaFoldDB" id="A0A3P5ZGH7"/>
<evidence type="ECO:0000256" key="8">
    <source>
        <dbReference type="ARBA" id="ARBA00022741"/>
    </source>
</evidence>
<accession>M4DAG5</accession>
<evidence type="ECO:0000256" key="13">
    <source>
        <dbReference type="SAM" id="SignalP"/>
    </source>
</evidence>
<keyword evidence="4" id="KW-0134">Cell wall</keyword>
<dbReference type="eggNOG" id="ENOG502QVGN">
    <property type="taxonomic scope" value="Eukaryota"/>
</dbReference>
<gene>
    <name evidence="16" type="ORF">BRAA01T01166Z</name>
    <name evidence="15" type="ORF">BRAPAZ1V2_A01P12240.2</name>
</gene>
<dbReference type="Gene3D" id="3.30.465.10">
    <property type="match status" value="1"/>
</dbReference>
<name>A0A3P5ZGH7_BRACM</name>
<dbReference type="Proteomes" id="UP000694005">
    <property type="component" value="Chromosome A01"/>
</dbReference>
<evidence type="ECO:0000256" key="10">
    <source>
        <dbReference type="ARBA" id="ARBA00023002"/>
    </source>
</evidence>
<reference evidence="16" key="3">
    <citation type="submission" date="2018-11" db="EMBL/GenBank/DDBJ databases">
        <authorList>
            <consortium name="Genoscope - CEA"/>
            <person name="William W."/>
        </authorList>
    </citation>
    <scope>NUCLEOTIDE SEQUENCE</scope>
</reference>
<keyword evidence="8" id="KW-0547">Nucleotide-binding</keyword>
<comment type="subcellular location">
    <subcellularLocation>
        <location evidence="2">Secreted</location>
        <location evidence="2">Cell wall</location>
    </subcellularLocation>
</comment>
<evidence type="ECO:0000313" key="15">
    <source>
        <dbReference type="EMBL" id="CAG7887148.1"/>
    </source>
</evidence>
<dbReference type="InterPro" id="IPR016166">
    <property type="entry name" value="FAD-bd_PCMH"/>
</dbReference>
<evidence type="ECO:0000256" key="5">
    <source>
        <dbReference type="ARBA" id="ARBA00022525"/>
    </source>
</evidence>
<keyword evidence="10" id="KW-0560">Oxidoreductase</keyword>
<dbReference type="HOGENOM" id="CLU_018354_6_0_1"/>
<keyword evidence="18" id="KW-1185">Reference proteome</keyword>
<dbReference type="Gramene" id="A01p12240.2_BraZ1">
    <property type="protein sequence ID" value="A01p12240.2_BraZ1.CDS.1"/>
    <property type="gene ID" value="A01g12240.2_BraZ1"/>
</dbReference>
<proteinExistence type="inferred from homology"/>
<dbReference type="Proteomes" id="UP000011750">
    <property type="component" value="Chromosome A01"/>
</dbReference>
<dbReference type="Gene3D" id="3.30.43.10">
    <property type="entry name" value="Uridine Diphospho-n-acetylenolpyruvylglucosamine Reductase, domain 2"/>
    <property type="match status" value="1"/>
</dbReference>
<evidence type="ECO:0000256" key="9">
    <source>
        <dbReference type="ARBA" id="ARBA00022827"/>
    </source>
</evidence>
<dbReference type="EMBL" id="LS974617">
    <property type="protein sequence ID" value="CAG7887148.1"/>
    <property type="molecule type" value="Genomic_DNA"/>
</dbReference>
<reference evidence="18" key="2">
    <citation type="journal article" date="2018" name="Hortic Res">
        <title>Improved Brassica rapa reference genome by single-molecule sequencing and chromosome conformation capture technologies.</title>
        <authorList>
            <person name="Zhang L."/>
            <person name="Cai X."/>
            <person name="Wu J."/>
            <person name="Liu M."/>
            <person name="Grob S."/>
            <person name="Cheng F."/>
            <person name="Liang J."/>
            <person name="Cai C."/>
            <person name="Liu Z."/>
            <person name="Liu B."/>
            <person name="Wang F."/>
            <person name="Li S."/>
            <person name="Liu F."/>
            <person name="Li X."/>
            <person name="Cheng L."/>
            <person name="Yang W."/>
            <person name="Li M.H."/>
            <person name="Grossniklaus U."/>
            <person name="Zheng H."/>
            <person name="Wang X."/>
        </authorList>
    </citation>
    <scope>NUCLEOTIDE SEQUENCE [LARGE SCALE GENOMIC DNA]</scope>
    <source>
        <strain evidence="18">cv. Chiifu-401-42</strain>
    </source>
</reference>
<evidence type="ECO:0000313" key="18">
    <source>
        <dbReference type="Proteomes" id="UP000011750"/>
    </source>
</evidence>
<dbReference type="PANTHER" id="PTHR32448">
    <property type="entry name" value="OS08G0158400 PROTEIN"/>
    <property type="match status" value="1"/>
</dbReference>
<dbReference type="GO" id="GO:0016491">
    <property type="term" value="F:oxidoreductase activity"/>
    <property type="evidence" value="ECO:0007669"/>
    <property type="project" value="UniProtKB-KW"/>
</dbReference>